<keyword evidence="7" id="KW-1003">Cell membrane</keyword>
<dbReference type="NCBIfam" id="TIGR01186">
    <property type="entry name" value="proV"/>
    <property type="match status" value="1"/>
</dbReference>
<comment type="catalytic activity">
    <reaction evidence="5">
        <text>a quaternary ammonium(out) + ATP + H2O = a quaternary ammonium(in) + ADP + phosphate + H(+)</text>
        <dbReference type="Rhea" id="RHEA:11036"/>
        <dbReference type="ChEBI" id="CHEBI:15377"/>
        <dbReference type="ChEBI" id="CHEBI:15378"/>
        <dbReference type="ChEBI" id="CHEBI:30616"/>
        <dbReference type="ChEBI" id="CHEBI:35267"/>
        <dbReference type="ChEBI" id="CHEBI:43474"/>
        <dbReference type="ChEBI" id="CHEBI:456216"/>
        <dbReference type="EC" id="7.6.2.9"/>
    </reaction>
    <physiologicalReaction direction="left-to-right" evidence="5">
        <dbReference type="Rhea" id="RHEA:11037"/>
    </physiologicalReaction>
</comment>
<dbReference type="SUPFAM" id="SSF54631">
    <property type="entry name" value="CBS-domain pair"/>
    <property type="match status" value="1"/>
</dbReference>
<evidence type="ECO:0000256" key="7">
    <source>
        <dbReference type="RuleBase" id="RU369116"/>
    </source>
</evidence>
<dbReference type="InterPro" id="IPR017871">
    <property type="entry name" value="ABC_transporter-like_CS"/>
</dbReference>
<evidence type="ECO:0000256" key="6">
    <source>
        <dbReference type="ARBA" id="ARBA00061968"/>
    </source>
</evidence>
<dbReference type="PANTHER" id="PTHR43869:SF1">
    <property type="entry name" value="GLYCINE BETAINE_PROLINE BETAINE TRANSPORT SYSTEM ATP-BINDING PROTEIN PROV"/>
    <property type="match status" value="1"/>
</dbReference>
<feature type="domain" description="ABC transporter" evidence="8">
    <location>
        <begin position="29"/>
        <end position="272"/>
    </location>
</feature>
<dbReference type="Gene3D" id="3.40.50.300">
    <property type="entry name" value="P-loop containing nucleotide triphosphate hydrolases"/>
    <property type="match status" value="1"/>
</dbReference>
<reference evidence="9" key="1">
    <citation type="submission" date="2021-04" db="EMBL/GenBank/DDBJ databases">
        <title>Devosia litorisediminis sp. nov., isolated from a sand dune.</title>
        <authorList>
            <person name="Park S."/>
            <person name="Yoon J.-H."/>
        </authorList>
    </citation>
    <scope>NUCLEOTIDE SEQUENCE</scope>
    <source>
        <strain evidence="9">BSSL-BM10</strain>
    </source>
</reference>
<dbReference type="GO" id="GO:0006970">
    <property type="term" value="P:response to osmotic stress"/>
    <property type="evidence" value="ECO:0007669"/>
    <property type="project" value="UniProtKB-ARBA"/>
</dbReference>
<dbReference type="SMART" id="SM00382">
    <property type="entry name" value="AAA"/>
    <property type="match status" value="1"/>
</dbReference>
<keyword evidence="10" id="KW-1185">Reference proteome</keyword>
<dbReference type="InterPro" id="IPR046342">
    <property type="entry name" value="CBS_dom_sf"/>
</dbReference>
<dbReference type="AlphaFoldDB" id="A0A942E9E6"/>
<evidence type="ECO:0000259" key="8">
    <source>
        <dbReference type="PROSITE" id="PS50893"/>
    </source>
</evidence>
<dbReference type="GO" id="GO:0006865">
    <property type="term" value="P:amino acid transport"/>
    <property type="evidence" value="ECO:0007669"/>
    <property type="project" value="UniProtKB-UniRule"/>
</dbReference>
<protein>
    <recommendedName>
        <fullName evidence="7">Quaternary amine transport ATP-binding protein</fullName>
        <ecNumber evidence="7">7.6.2.9</ecNumber>
    </recommendedName>
</protein>
<evidence type="ECO:0000256" key="4">
    <source>
        <dbReference type="ARBA" id="ARBA00022840"/>
    </source>
</evidence>
<evidence type="ECO:0000256" key="2">
    <source>
        <dbReference type="ARBA" id="ARBA00022448"/>
    </source>
</evidence>
<gene>
    <name evidence="9" type="ORF">KD146_03490</name>
</gene>
<dbReference type="PROSITE" id="PS50893">
    <property type="entry name" value="ABC_TRANSPORTER_2"/>
    <property type="match status" value="1"/>
</dbReference>
<dbReference type="RefSeq" id="WP_212657353.1">
    <property type="nucleotide sequence ID" value="NZ_JAGXTP010000001.1"/>
</dbReference>
<dbReference type="EC" id="7.6.2.9" evidence="7"/>
<evidence type="ECO:0000256" key="5">
    <source>
        <dbReference type="ARBA" id="ARBA00051811"/>
    </source>
</evidence>
<name>A0A942E9E6_9HYPH</name>
<dbReference type="Proteomes" id="UP000678281">
    <property type="component" value="Unassembled WGS sequence"/>
</dbReference>
<dbReference type="SUPFAM" id="SSF52540">
    <property type="entry name" value="P-loop containing nucleoside triphosphate hydrolases"/>
    <property type="match status" value="1"/>
</dbReference>
<dbReference type="EMBL" id="JAGXTP010000001">
    <property type="protein sequence ID" value="MBS3847755.1"/>
    <property type="molecule type" value="Genomic_DNA"/>
</dbReference>
<dbReference type="GO" id="GO:0005886">
    <property type="term" value="C:plasma membrane"/>
    <property type="evidence" value="ECO:0007669"/>
    <property type="project" value="UniProtKB-SubCell"/>
</dbReference>
<comment type="subcellular location">
    <subcellularLocation>
        <location evidence="7">Cell inner membrane</location>
        <topology evidence="7">Peripheral membrane protein</topology>
    </subcellularLocation>
</comment>
<proteinExistence type="inferred from homology"/>
<evidence type="ECO:0000256" key="1">
    <source>
        <dbReference type="ARBA" id="ARBA00005417"/>
    </source>
</evidence>
<dbReference type="GO" id="GO:0005524">
    <property type="term" value="F:ATP binding"/>
    <property type="evidence" value="ECO:0007669"/>
    <property type="project" value="UniProtKB-UniRule"/>
</dbReference>
<accession>A0A942E9E6</accession>
<dbReference type="InterPro" id="IPR003439">
    <property type="entry name" value="ABC_transporter-like_ATP-bd"/>
</dbReference>
<dbReference type="GO" id="GO:0015418">
    <property type="term" value="F:ABC-type quaternary ammonium compound transporting activity"/>
    <property type="evidence" value="ECO:0007669"/>
    <property type="project" value="UniProtKB-EC"/>
</dbReference>
<keyword evidence="4 7" id="KW-0067">ATP-binding</keyword>
<comment type="subunit">
    <text evidence="7">The complex is probably composed of two ATP-binding proteins, two transmembrane proteins and a solute-binding protein.</text>
</comment>
<keyword evidence="7" id="KW-0472">Membrane</keyword>
<comment type="subunit">
    <text evidence="6">The complex is probably composed of two ATP-binding proteins (TmoW), two transmembrane proteins (TmoV) and a solute-binding protein (TmoX).</text>
</comment>
<dbReference type="PROSITE" id="PS00211">
    <property type="entry name" value="ABC_TRANSPORTER_1"/>
    <property type="match status" value="1"/>
</dbReference>
<dbReference type="InterPro" id="IPR003593">
    <property type="entry name" value="AAA+_ATPase"/>
</dbReference>
<evidence type="ECO:0000256" key="3">
    <source>
        <dbReference type="ARBA" id="ARBA00022741"/>
    </source>
</evidence>
<dbReference type="InterPro" id="IPR051921">
    <property type="entry name" value="ABC_osmolyte_uptake_ATP-bind"/>
</dbReference>
<keyword evidence="2 7" id="KW-0813">Transport</keyword>
<evidence type="ECO:0000313" key="10">
    <source>
        <dbReference type="Proteomes" id="UP000678281"/>
    </source>
</evidence>
<keyword evidence="3 7" id="KW-0547">Nucleotide-binding</keyword>
<dbReference type="GO" id="GO:0031460">
    <property type="term" value="P:glycine betaine transport"/>
    <property type="evidence" value="ECO:0007669"/>
    <property type="project" value="InterPro"/>
</dbReference>
<dbReference type="PANTHER" id="PTHR43869">
    <property type="entry name" value="GLYCINE BETAINE/PROLINE BETAINE TRANSPORT SYSTEM ATP-BINDING PROTEIN PROV"/>
    <property type="match status" value="1"/>
</dbReference>
<organism evidence="9 10">
    <name type="scientific">Devosia litorisediminis</name>
    <dbReference type="NCBI Taxonomy" id="2829817"/>
    <lineage>
        <taxon>Bacteria</taxon>
        <taxon>Pseudomonadati</taxon>
        <taxon>Pseudomonadota</taxon>
        <taxon>Alphaproteobacteria</taxon>
        <taxon>Hyphomicrobiales</taxon>
        <taxon>Devosiaceae</taxon>
        <taxon>Devosia</taxon>
    </lineage>
</organism>
<dbReference type="Pfam" id="PF00005">
    <property type="entry name" value="ABC_tran"/>
    <property type="match status" value="1"/>
</dbReference>
<comment type="similarity">
    <text evidence="1 7">Belongs to the ABC transporter superfamily.</text>
</comment>
<sequence length="354" mass="38632">MSEATNTPELAIAMRGVTKIFGDDPQTALALLQSGKSKSEVQAETNHVVGLDNVSLDVAKGQIFVVMGLSGSGKSTLIRHVNRLIDPTAGEIIVNGVDVMKMNLDELRTFRRTQIAMVFQKFGLLPHRSVIDNVAYGLEVRGVGKEERLATASKWIETVGLAGYEQSQPRQLSGGQQQRVGLARALAMDTDIILMDEAFSALDPLIRSGMQDQLIELQKSLGKTILFITHDFDEALKIGDRIAVLKDGALQQEGKPEDIVLRPANEHIEEFVREVNKARAIHVRSIMTKGPGEPCDVLVPRDARCEDVLPLFAEHEWVGVQDENGVQIGSITAKQVIRALARHTPAPVGEVAAQ</sequence>
<evidence type="ECO:0000313" key="9">
    <source>
        <dbReference type="EMBL" id="MBS3847755.1"/>
    </source>
</evidence>
<dbReference type="FunFam" id="3.40.50.300:FF:000201">
    <property type="entry name" value="Glycine betaine/L-proline ABC transporter ATP-binding protein"/>
    <property type="match status" value="1"/>
</dbReference>
<comment type="caution">
    <text evidence="9">The sequence shown here is derived from an EMBL/GenBank/DDBJ whole genome shotgun (WGS) entry which is preliminary data.</text>
</comment>
<dbReference type="InterPro" id="IPR027417">
    <property type="entry name" value="P-loop_NTPase"/>
</dbReference>
<dbReference type="GO" id="GO:0016887">
    <property type="term" value="F:ATP hydrolysis activity"/>
    <property type="evidence" value="ECO:0007669"/>
    <property type="project" value="UniProtKB-UniRule"/>
</dbReference>
<keyword evidence="7" id="KW-0997">Cell inner membrane</keyword>
<dbReference type="InterPro" id="IPR005892">
    <property type="entry name" value="Gly-betaine_transp_ATP-bd"/>
</dbReference>